<gene>
    <name evidence="1" type="ORF">ANN_13142</name>
</gene>
<sequence length="331" mass="36832">MPKDKSSSSKYSLKSWLHGEKTLISDRKRIFCQVRSKKVLHEIRNDIGDSLIWVSVDETTDSCGRYVANVFVGKMDSIDAGSPHLIMCTVSEKTNHATIARTVKYALRLLWPTTEHEERLLALTNNAAYVLKAAGTLQVIYPKMIHITCIVHSLHRTAEEIRSQHPKPNNLISSVKKAFVKVLHLLNPEGAACINSAILADDVGIQSELSYIGAHIKTLPETMTKLEERGLQLTTAMSLLNTVTTSFNKVPESLGTIQTEKMKKTEERNPDLETVKNISGILQGEPQAVQNYTPKEIAAFKYCPLNSCEVESTFSVYQNILADSHRRGSVG</sequence>
<accession>A0ABQ8TKK9</accession>
<dbReference type="Proteomes" id="UP001148838">
    <property type="component" value="Unassembled WGS sequence"/>
</dbReference>
<keyword evidence="2" id="KW-1185">Reference proteome</keyword>
<dbReference type="EMBL" id="JAJSOF020000009">
    <property type="protein sequence ID" value="KAJ4446446.1"/>
    <property type="molecule type" value="Genomic_DNA"/>
</dbReference>
<organism evidence="1 2">
    <name type="scientific">Periplaneta americana</name>
    <name type="common">American cockroach</name>
    <name type="synonym">Blatta americana</name>
    <dbReference type="NCBI Taxonomy" id="6978"/>
    <lineage>
        <taxon>Eukaryota</taxon>
        <taxon>Metazoa</taxon>
        <taxon>Ecdysozoa</taxon>
        <taxon>Arthropoda</taxon>
        <taxon>Hexapoda</taxon>
        <taxon>Insecta</taxon>
        <taxon>Pterygota</taxon>
        <taxon>Neoptera</taxon>
        <taxon>Polyneoptera</taxon>
        <taxon>Dictyoptera</taxon>
        <taxon>Blattodea</taxon>
        <taxon>Blattoidea</taxon>
        <taxon>Blattidae</taxon>
        <taxon>Blattinae</taxon>
        <taxon>Periplaneta</taxon>
    </lineage>
</organism>
<reference evidence="1 2" key="1">
    <citation type="journal article" date="2022" name="Allergy">
        <title>Genome assembly and annotation of Periplaneta americana reveal a comprehensive cockroach allergen profile.</title>
        <authorList>
            <person name="Wang L."/>
            <person name="Xiong Q."/>
            <person name="Saelim N."/>
            <person name="Wang L."/>
            <person name="Nong W."/>
            <person name="Wan A.T."/>
            <person name="Shi M."/>
            <person name="Liu X."/>
            <person name="Cao Q."/>
            <person name="Hui J.H.L."/>
            <person name="Sookrung N."/>
            <person name="Leung T.F."/>
            <person name="Tungtrongchitr A."/>
            <person name="Tsui S.K.W."/>
        </authorList>
    </citation>
    <scope>NUCLEOTIDE SEQUENCE [LARGE SCALE GENOMIC DNA]</scope>
    <source>
        <strain evidence="1">PWHHKU_190912</strain>
    </source>
</reference>
<evidence type="ECO:0008006" key="3">
    <source>
        <dbReference type="Google" id="ProtNLM"/>
    </source>
</evidence>
<comment type="caution">
    <text evidence="1">The sequence shown here is derived from an EMBL/GenBank/DDBJ whole genome shotgun (WGS) entry which is preliminary data.</text>
</comment>
<name>A0ABQ8TKK9_PERAM</name>
<protein>
    <recommendedName>
        <fullName evidence="3">DUF659 domain-containing protein</fullName>
    </recommendedName>
</protein>
<proteinExistence type="predicted"/>
<evidence type="ECO:0000313" key="2">
    <source>
        <dbReference type="Proteomes" id="UP001148838"/>
    </source>
</evidence>
<evidence type="ECO:0000313" key="1">
    <source>
        <dbReference type="EMBL" id="KAJ4446446.1"/>
    </source>
</evidence>